<organism evidence="7 8">
    <name type="scientific">Globisporangium ultimum (strain ATCC 200006 / CBS 805.95 / DAOM BR144)</name>
    <name type="common">Pythium ultimum</name>
    <dbReference type="NCBI Taxonomy" id="431595"/>
    <lineage>
        <taxon>Eukaryota</taxon>
        <taxon>Sar</taxon>
        <taxon>Stramenopiles</taxon>
        <taxon>Oomycota</taxon>
        <taxon>Peronosporomycetes</taxon>
        <taxon>Pythiales</taxon>
        <taxon>Pythiaceae</taxon>
        <taxon>Globisporangium</taxon>
    </lineage>
</organism>
<dbReference type="InterPro" id="IPR000612">
    <property type="entry name" value="PMP3"/>
</dbReference>
<reference evidence="8" key="1">
    <citation type="journal article" date="2010" name="Genome Biol.">
        <title>Genome sequence of the necrotrophic plant pathogen Pythium ultimum reveals original pathogenicity mechanisms and effector repertoire.</title>
        <authorList>
            <person name="Levesque C.A."/>
            <person name="Brouwer H."/>
            <person name="Cano L."/>
            <person name="Hamilton J.P."/>
            <person name="Holt C."/>
            <person name="Huitema E."/>
            <person name="Raffaele S."/>
            <person name="Robideau G.P."/>
            <person name="Thines M."/>
            <person name="Win J."/>
            <person name="Zerillo M.M."/>
            <person name="Beakes G.W."/>
            <person name="Boore J.L."/>
            <person name="Busam D."/>
            <person name="Dumas B."/>
            <person name="Ferriera S."/>
            <person name="Fuerstenberg S.I."/>
            <person name="Gachon C.M."/>
            <person name="Gaulin E."/>
            <person name="Govers F."/>
            <person name="Grenville-Briggs L."/>
            <person name="Horner N."/>
            <person name="Hostetler J."/>
            <person name="Jiang R.H."/>
            <person name="Johnson J."/>
            <person name="Krajaejun T."/>
            <person name="Lin H."/>
            <person name="Meijer H.J."/>
            <person name="Moore B."/>
            <person name="Morris P."/>
            <person name="Phuntmart V."/>
            <person name="Puiu D."/>
            <person name="Shetty J."/>
            <person name="Stajich J.E."/>
            <person name="Tripathy S."/>
            <person name="Wawra S."/>
            <person name="van West P."/>
            <person name="Whitty B.R."/>
            <person name="Coutinho P.M."/>
            <person name="Henrissat B."/>
            <person name="Martin F."/>
            <person name="Thomas P.D."/>
            <person name="Tyler B.M."/>
            <person name="De Vries R.P."/>
            <person name="Kamoun S."/>
            <person name="Yandell M."/>
            <person name="Tisserat N."/>
            <person name="Buell C.R."/>
        </authorList>
    </citation>
    <scope>NUCLEOTIDE SEQUENCE</scope>
    <source>
        <strain evidence="8">DAOM:BR144</strain>
    </source>
</reference>
<evidence type="ECO:0000256" key="6">
    <source>
        <dbReference type="SAM" id="Phobius"/>
    </source>
</evidence>
<dbReference type="VEuPathDB" id="FungiDB:PYU1_G009740"/>
<dbReference type="Pfam" id="PF01679">
    <property type="entry name" value="Pmp3"/>
    <property type="match status" value="1"/>
</dbReference>
<dbReference type="PROSITE" id="PS01309">
    <property type="entry name" value="UPF0057"/>
    <property type="match status" value="1"/>
</dbReference>
<evidence type="ECO:0000256" key="3">
    <source>
        <dbReference type="ARBA" id="ARBA00022692"/>
    </source>
</evidence>
<dbReference type="GO" id="GO:0016020">
    <property type="term" value="C:membrane"/>
    <property type="evidence" value="ECO:0007669"/>
    <property type="project" value="UniProtKB-SubCell"/>
</dbReference>
<reference evidence="7" key="3">
    <citation type="submission" date="2015-02" db="UniProtKB">
        <authorList>
            <consortium name="EnsemblProtists"/>
        </authorList>
    </citation>
    <scope>IDENTIFICATION</scope>
    <source>
        <strain evidence="7">DAOM BR144</strain>
    </source>
</reference>
<evidence type="ECO:0000313" key="7">
    <source>
        <dbReference type="EnsemblProtists" id="PYU1_T009758"/>
    </source>
</evidence>
<dbReference type="PANTHER" id="PTHR21659:SF42">
    <property type="entry name" value="UPF0057 MEMBRANE PROTEIN ZK632.10-RELATED"/>
    <property type="match status" value="1"/>
</dbReference>
<evidence type="ECO:0000313" key="8">
    <source>
        <dbReference type="Proteomes" id="UP000019132"/>
    </source>
</evidence>
<dbReference type="PANTHER" id="PTHR21659">
    <property type="entry name" value="HYDROPHOBIC PROTEIN RCI2 LOW TEMPERATURE AND SALT RESPONSIVE PROTEIN LTI6 -RELATED"/>
    <property type="match status" value="1"/>
</dbReference>
<evidence type="ECO:0000256" key="4">
    <source>
        <dbReference type="ARBA" id="ARBA00022989"/>
    </source>
</evidence>
<feature type="transmembrane region" description="Helical" evidence="6">
    <location>
        <begin position="32"/>
        <end position="55"/>
    </location>
</feature>
<dbReference type="Proteomes" id="UP000019132">
    <property type="component" value="Unassembled WGS sequence"/>
</dbReference>
<evidence type="ECO:0000256" key="5">
    <source>
        <dbReference type="ARBA" id="ARBA00023136"/>
    </source>
</evidence>
<evidence type="ECO:0008006" key="9">
    <source>
        <dbReference type="Google" id="ProtNLM"/>
    </source>
</evidence>
<protein>
    <recommendedName>
        <fullName evidence="9">Protein Ric1</fullName>
    </recommendedName>
</protein>
<name>K3WXR0_GLOUD</name>
<evidence type="ECO:0000256" key="1">
    <source>
        <dbReference type="ARBA" id="ARBA00004370"/>
    </source>
</evidence>
<dbReference type="AlphaFoldDB" id="K3WXR0"/>
<comment type="subcellular location">
    <subcellularLocation>
        <location evidence="1">Membrane</location>
    </subcellularLocation>
</comment>
<comment type="similarity">
    <text evidence="2">Belongs to the UPF0057 (PMP3) family.</text>
</comment>
<dbReference type="eggNOG" id="KOG1773">
    <property type="taxonomic scope" value="Eukaryota"/>
</dbReference>
<sequence>MAVTCGDIPRVFCSVIIPPIGVAMQVGCNGTLGLNILLTVLGYIPGLIHAIYIICKE</sequence>
<evidence type="ECO:0000256" key="2">
    <source>
        <dbReference type="ARBA" id="ARBA00009530"/>
    </source>
</evidence>
<proteinExistence type="inferred from homology"/>
<dbReference type="EMBL" id="GL376615">
    <property type="status" value="NOT_ANNOTATED_CDS"/>
    <property type="molecule type" value="Genomic_DNA"/>
</dbReference>
<dbReference type="InParanoid" id="K3WXR0"/>
<reference evidence="8" key="2">
    <citation type="submission" date="2010-04" db="EMBL/GenBank/DDBJ databases">
        <authorList>
            <person name="Buell R."/>
            <person name="Hamilton J."/>
            <person name="Hostetler J."/>
        </authorList>
    </citation>
    <scope>NUCLEOTIDE SEQUENCE [LARGE SCALE GENOMIC DNA]</scope>
    <source>
        <strain evidence="8">DAOM:BR144</strain>
    </source>
</reference>
<keyword evidence="8" id="KW-1185">Reference proteome</keyword>
<dbReference type="HOGENOM" id="CLU_107649_6_2_1"/>
<accession>K3WXR0</accession>
<keyword evidence="4 6" id="KW-1133">Transmembrane helix</keyword>
<keyword evidence="3 6" id="KW-0812">Transmembrane</keyword>
<keyword evidence="5 6" id="KW-0472">Membrane</keyword>
<dbReference type="EnsemblProtists" id="PYU1_T009758">
    <property type="protein sequence ID" value="PYU1_T009758"/>
    <property type="gene ID" value="PYU1_G009740"/>
</dbReference>